<dbReference type="AlphaFoldDB" id="A0A7S4ZTG6"/>
<accession>A0A7S4ZTG6</accession>
<feature type="transmembrane region" description="Helical" evidence="1">
    <location>
        <begin position="16"/>
        <end position="34"/>
    </location>
</feature>
<gene>
    <name evidence="2" type="ORF">pC5.8b_439</name>
</gene>
<protein>
    <submittedName>
        <fullName evidence="2">Putative membrane protein</fullName>
    </submittedName>
</protein>
<geneLocation type="plasmid" evidence="2">
    <name>pColt5.8b</name>
</geneLocation>
<keyword evidence="2" id="KW-0614">Plasmid</keyword>
<keyword evidence="1" id="KW-1133">Transmembrane helix</keyword>
<keyword evidence="1" id="KW-0472">Membrane</keyword>
<dbReference type="EMBL" id="MK318972">
    <property type="protein sequence ID" value="QCL09929.1"/>
    <property type="molecule type" value="Genomic_DNA"/>
</dbReference>
<dbReference type="RefSeq" id="WP_174076571.1">
    <property type="nucleotide sequence ID" value="NZ_JAAMCQ010000023.1"/>
</dbReference>
<sequence length="74" mass="8535">MRWKRDNLAGIKFDRPWKWLLLPGVILLWLEFMIPSKKIIVSARRARSPLMTTVYSIAFYAVGLFILASVIAGQ</sequence>
<evidence type="ECO:0000256" key="1">
    <source>
        <dbReference type="SAM" id="Phobius"/>
    </source>
</evidence>
<organism evidence="2">
    <name type="scientific">Rhizobium rhizogenes</name>
    <name type="common">Agrobacterium rhizogenes</name>
    <dbReference type="NCBI Taxonomy" id="359"/>
    <lineage>
        <taxon>Bacteria</taxon>
        <taxon>Pseudomonadati</taxon>
        <taxon>Pseudomonadota</taxon>
        <taxon>Alphaproteobacteria</taxon>
        <taxon>Hyphomicrobiales</taxon>
        <taxon>Rhizobiaceae</taxon>
        <taxon>Rhizobium/Agrobacterium group</taxon>
        <taxon>Rhizobium</taxon>
    </lineage>
</organism>
<proteinExistence type="predicted"/>
<feature type="transmembrane region" description="Helical" evidence="1">
    <location>
        <begin position="54"/>
        <end position="72"/>
    </location>
</feature>
<evidence type="ECO:0000313" key="2">
    <source>
        <dbReference type="EMBL" id="QCL09929.1"/>
    </source>
</evidence>
<reference evidence="2" key="1">
    <citation type="submission" date="2018-12" db="EMBL/GenBank/DDBJ databases">
        <title>Three Rhizobium rhizogenes strains isolated from the same crown gall tumor carry diverse plasmids.</title>
        <authorList>
            <person name="Pulawska J."/>
            <person name="Kuzmanovic N."/>
        </authorList>
    </citation>
    <scope>NUCLEOTIDE SEQUENCE</scope>
    <source>
        <strain evidence="2">Colt5.8</strain>
        <plasmid evidence="2">pColt5.8b</plasmid>
    </source>
</reference>
<keyword evidence="1" id="KW-0812">Transmembrane</keyword>
<name>A0A7S4ZTG6_RHIRH</name>